<dbReference type="GeneID" id="66104473"/>
<feature type="region of interest" description="Disordered" evidence="1">
    <location>
        <begin position="335"/>
        <end position="384"/>
    </location>
</feature>
<evidence type="ECO:0000313" key="3">
    <source>
        <dbReference type="Proteomes" id="UP000812287"/>
    </source>
</evidence>
<feature type="compositionally biased region" description="Polar residues" evidence="1">
    <location>
        <begin position="168"/>
        <end position="189"/>
    </location>
</feature>
<sequence length="461" mass="50053">MSINNFRQFSAQSMDVTIPGQSQPPPCYPPTTIGDGSATFPHAYPHHVPPVSSNEVYQQVQSSSVSFSYHLHPTSGAFTVNPPPIPTPAWPLPSGSSHMATFSSYPFVNEFAAQPSANLRDAVWPRRGSENSATTFQSSSSSGKRLRLGQEEESGSWTGPMKKKPRINPSTDNPSAVQGPSIGMQSGSTARPACFGYRTGVLCNDELREKLKSSPGRIPNSRLFFLGGFPLVAHINQPLPSAEEKAKQKEEARRRGRSTGVPLNPEEIQWLIKAYSCQSHTGTTPHKHGQVHHQQSGHRNQDHIGALGQDALPNDAQSSMPISLQYGYGSVMMHRADGSSQSPPASEFSDPGLLATYDEPVEPTSDRIPQAIEDPASYPPPLAHQGSNIVARAKEGTPTLITSPSRESVDDTMDLMDYGHMGRVHLSFQAFQGSDIFETCSKKTNDADDDDDESLFGVLFE</sequence>
<dbReference type="Proteomes" id="UP000812287">
    <property type="component" value="Unassembled WGS sequence"/>
</dbReference>
<keyword evidence="3" id="KW-1185">Reference proteome</keyword>
<evidence type="ECO:0000256" key="1">
    <source>
        <dbReference type="SAM" id="MobiDB-lite"/>
    </source>
</evidence>
<feature type="region of interest" description="Disordered" evidence="1">
    <location>
        <begin position="280"/>
        <end position="303"/>
    </location>
</feature>
<feature type="region of interest" description="Disordered" evidence="1">
    <location>
        <begin position="126"/>
        <end position="190"/>
    </location>
</feature>
<dbReference type="AlphaFoldDB" id="A0A9P7VWK2"/>
<name>A0A9P7VWK2_9AGAR</name>
<comment type="caution">
    <text evidence="2">The sequence shown here is derived from an EMBL/GenBank/DDBJ whole genome shotgun (WGS) entry which is preliminary data.</text>
</comment>
<gene>
    <name evidence="2" type="ORF">BT62DRAFT_760182</name>
</gene>
<feature type="compositionally biased region" description="Basic and acidic residues" evidence="1">
    <location>
        <begin position="242"/>
        <end position="253"/>
    </location>
</feature>
<organism evidence="2 3">
    <name type="scientific">Guyanagaster necrorhizus</name>
    <dbReference type="NCBI Taxonomy" id="856835"/>
    <lineage>
        <taxon>Eukaryota</taxon>
        <taxon>Fungi</taxon>
        <taxon>Dikarya</taxon>
        <taxon>Basidiomycota</taxon>
        <taxon>Agaricomycotina</taxon>
        <taxon>Agaricomycetes</taxon>
        <taxon>Agaricomycetidae</taxon>
        <taxon>Agaricales</taxon>
        <taxon>Marasmiineae</taxon>
        <taxon>Physalacriaceae</taxon>
        <taxon>Guyanagaster</taxon>
    </lineage>
</organism>
<feature type="region of interest" description="Disordered" evidence="1">
    <location>
        <begin position="240"/>
        <end position="262"/>
    </location>
</feature>
<dbReference type="OrthoDB" id="2904495at2759"/>
<dbReference type="RefSeq" id="XP_043041732.1">
    <property type="nucleotide sequence ID" value="XM_043182177.1"/>
</dbReference>
<accession>A0A9P7VWK2</accession>
<dbReference type="EMBL" id="MU250530">
    <property type="protein sequence ID" value="KAG7448232.1"/>
    <property type="molecule type" value="Genomic_DNA"/>
</dbReference>
<proteinExistence type="predicted"/>
<reference evidence="2" key="1">
    <citation type="submission" date="2020-11" db="EMBL/GenBank/DDBJ databases">
        <title>Adaptations for nitrogen fixation in a non-lichenized fungal sporocarp promotes dispersal by wood-feeding termites.</title>
        <authorList>
            <consortium name="DOE Joint Genome Institute"/>
            <person name="Koch R.A."/>
            <person name="Yoon G."/>
            <person name="Arayal U."/>
            <person name="Lail K."/>
            <person name="Amirebrahimi M."/>
            <person name="Labutti K."/>
            <person name="Lipzen A."/>
            <person name="Riley R."/>
            <person name="Barry K."/>
            <person name="Henrissat B."/>
            <person name="Grigoriev I.V."/>
            <person name="Herr J.R."/>
            <person name="Aime M.C."/>
        </authorList>
    </citation>
    <scope>NUCLEOTIDE SEQUENCE</scope>
    <source>
        <strain evidence="2">MCA 3950</strain>
    </source>
</reference>
<evidence type="ECO:0000313" key="2">
    <source>
        <dbReference type="EMBL" id="KAG7448232.1"/>
    </source>
</evidence>
<protein>
    <submittedName>
        <fullName evidence="2">Uncharacterized protein</fullName>
    </submittedName>
</protein>